<dbReference type="InterPro" id="IPR002347">
    <property type="entry name" value="SDR_fam"/>
</dbReference>
<evidence type="ECO:0000256" key="1">
    <source>
        <dbReference type="ARBA" id="ARBA00022857"/>
    </source>
</evidence>
<reference evidence="5 6" key="1">
    <citation type="journal article" date="2023" name="Life. Sci Alliance">
        <title>Evolutionary insights into 3D genome organization and epigenetic landscape of Vigna mungo.</title>
        <authorList>
            <person name="Junaid A."/>
            <person name="Singh B."/>
            <person name="Bhatia S."/>
        </authorList>
    </citation>
    <scope>NUCLEOTIDE SEQUENCE [LARGE SCALE GENOMIC DNA]</scope>
    <source>
        <strain evidence="5">Urdbean</strain>
    </source>
</reference>
<evidence type="ECO:0000256" key="4">
    <source>
        <dbReference type="SAM" id="MobiDB-lite"/>
    </source>
</evidence>
<organism evidence="5 6">
    <name type="scientific">Vigna mungo</name>
    <name type="common">Black gram</name>
    <name type="synonym">Phaseolus mungo</name>
    <dbReference type="NCBI Taxonomy" id="3915"/>
    <lineage>
        <taxon>Eukaryota</taxon>
        <taxon>Viridiplantae</taxon>
        <taxon>Streptophyta</taxon>
        <taxon>Embryophyta</taxon>
        <taxon>Tracheophyta</taxon>
        <taxon>Spermatophyta</taxon>
        <taxon>Magnoliopsida</taxon>
        <taxon>eudicotyledons</taxon>
        <taxon>Gunneridae</taxon>
        <taxon>Pentapetalae</taxon>
        <taxon>rosids</taxon>
        <taxon>fabids</taxon>
        <taxon>Fabales</taxon>
        <taxon>Fabaceae</taxon>
        <taxon>Papilionoideae</taxon>
        <taxon>50 kb inversion clade</taxon>
        <taxon>NPAAA clade</taxon>
        <taxon>indigoferoid/millettioid clade</taxon>
        <taxon>Phaseoleae</taxon>
        <taxon>Vigna</taxon>
    </lineage>
</organism>
<evidence type="ECO:0000256" key="3">
    <source>
        <dbReference type="ARBA" id="ARBA00025714"/>
    </source>
</evidence>
<dbReference type="Proteomes" id="UP001374535">
    <property type="component" value="Chromosome 6"/>
</dbReference>
<accession>A0AAQ3RSZ3</accession>
<feature type="compositionally biased region" description="Pro residues" evidence="4">
    <location>
        <begin position="231"/>
        <end position="242"/>
    </location>
</feature>
<evidence type="ECO:0000313" key="6">
    <source>
        <dbReference type="Proteomes" id="UP001374535"/>
    </source>
</evidence>
<name>A0AAQ3RSZ3_VIGMU</name>
<dbReference type="SUPFAM" id="SSF51735">
    <property type="entry name" value="NAD(P)-binding Rossmann-fold domains"/>
    <property type="match status" value="1"/>
</dbReference>
<comment type="similarity">
    <text evidence="3">Belongs to the short-chain dehydrogenases/reductases (SDR) family. SDR65C subfamily.</text>
</comment>
<dbReference type="AlphaFoldDB" id="A0AAQ3RSZ3"/>
<evidence type="ECO:0000256" key="2">
    <source>
        <dbReference type="ARBA" id="ARBA00023002"/>
    </source>
</evidence>
<protein>
    <submittedName>
        <fullName evidence="5">Uncharacterized protein</fullName>
    </submittedName>
</protein>
<dbReference type="InterPro" id="IPR045000">
    <property type="entry name" value="TR"/>
</dbReference>
<gene>
    <name evidence="5" type="ORF">V8G54_018748</name>
</gene>
<sequence length="242" mass="26660">MGVLTKGSTFWLSFENKGEEFRPRHVEASHWRVFLLVRMKSFSIGSGHMSLSFERIFATCLPPIGEDFSLLSKTTKALVSLSPAGRIGQPKDISAIVAFLCLPAASYITGQIITVDGGSSFRKRLDDLDVKGFELHRSHFRFHRGLGELLKCEELLRQTLSCTLGFPANLRKVKIGDEKEGLRLKENEEKLKKRRTPDAGRSDGRKRHQQRTPGGRPLTPGGFAAQGKPPGGRPLPPGGGAI</sequence>
<keyword evidence="2" id="KW-0560">Oxidoreductase</keyword>
<feature type="compositionally biased region" description="Basic and acidic residues" evidence="4">
    <location>
        <begin position="184"/>
        <end position="203"/>
    </location>
</feature>
<dbReference type="EMBL" id="CP144695">
    <property type="protein sequence ID" value="WVZ05402.1"/>
    <property type="molecule type" value="Genomic_DNA"/>
</dbReference>
<dbReference type="InterPro" id="IPR036291">
    <property type="entry name" value="NAD(P)-bd_dom_sf"/>
</dbReference>
<dbReference type="Gene3D" id="3.40.50.720">
    <property type="entry name" value="NAD(P)-binding Rossmann-like Domain"/>
    <property type="match status" value="1"/>
</dbReference>
<feature type="region of interest" description="Disordered" evidence="4">
    <location>
        <begin position="184"/>
        <end position="242"/>
    </location>
</feature>
<keyword evidence="1" id="KW-0521">NADP</keyword>
<evidence type="ECO:0000313" key="5">
    <source>
        <dbReference type="EMBL" id="WVZ05402.1"/>
    </source>
</evidence>
<dbReference type="PANTHER" id="PTHR42898">
    <property type="entry name" value="TROPINONE REDUCTASE"/>
    <property type="match status" value="1"/>
</dbReference>
<dbReference type="PANTHER" id="PTHR42898:SF101">
    <property type="entry name" value="ENOYL-(ACYL CARRIER) REDUCTASE"/>
    <property type="match status" value="1"/>
</dbReference>
<keyword evidence="6" id="KW-1185">Reference proteome</keyword>
<dbReference type="Pfam" id="PF13561">
    <property type="entry name" value="adh_short_C2"/>
    <property type="match status" value="1"/>
</dbReference>
<proteinExistence type="inferred from homology"/>
<feature type="compositionally biased region" description="Low complexity" evidence="4">
    <location>
        <begin position="211"/>
        <end position="222"/>
    </location>
</feature>
<dbReference type="GO" id="GO:0016491">
    <property type="term" value="F:oxidoreductase activity"/>
    <property type="evidence" value="ECO:0007669"/>
    <property type="project" value="UniProtKB-KW"/>
</dbReference>